<evidence type="ECO:0008006" key="7">
    <source>
        <dbReference type="Google" id="ProtNLM"/>
    </source>
</evidence>
<accession>A0A2M7B876</accession>
<dbReference type="Proteomes" id="UP000230131">
    <property type="component" value="Unassembled WGS sequence"/>
</dbReference>
<feature type="non-terminal residue" evidence="5">
    <location>
        <position position="360"/>
    </location>
</feature>
<evidence type="ECO:0000313" key="6">
    <source>
        <dbReference type="Proteomes" id="UP000230131"/>
    </source>
</evidence>
<evidence type="ECO:0000256" key="4">
    <source>
        <dbReference type="SAM" id="Phobius"/>
    </source>
</evidence>
<keyword evidence="4" id="KW-1133">Transmembrane helix</keyword>
<keyword evidence="3" id="KW-0732">Signal</keyword>
<dbReference type="PANTHER" id="PTHR30061:SF50">
    <property type="entry name" value="MALTOSE_MALTODEXTRIN-BINDING PERIPLASMIC PROTEIN"/>
    <property type="match status" value="1"/>
</dbReference>
<evidence type="ECO:0000256" key="2">
    <source>
        <dbReference type="ARBA" id="ARBA00022448"/>
    </source>
</evidence>
<comment type="caution">
    <text evidence="5">The sequence shown here is derived from an EMBL/GenBank/DDBJ whole genome shotgun (WGS) entry which is preliminary data.</text>
</comment>
<dbReference type="AlphaFoldDB" id="A0A2M7B876"/>
<dbReference type="GO" id="GO:0015768">
    <property type="term" value="P:maltose transport"/>
    <property type="evidence" value="ECO:0007669"/>
    <property type="project" value="TreeGrafter"/>
</dbReference>
<gene>
    <name evidence="5" type="ORF">COS59_00290</name>
</gene>
<evidence type="ECO:0000313" key="5">
    <source>
        <dbReference type="EMBL" id="PIU99336.1"/>
    </source>
</evidence>
<dbReference type="GO" id="GO:0055052">
    <property type="term" value="C:ATP-binding cassette (ABC) transporter complex, substrate-binding subunit-containing"/>
    <property type="evidence" value="ECO:0007669"/>
    <property type="project" value="TreeGrafter"/>
</dbReference>
<protein>
    <recommendedName>
        <fullName evidence="7">ABC transporter substrate-binding protein</fullName>
    </recommendedName>
</protein>
<evidence type="ECO:0000256" key="1">
    <source>
        <dbReference type="ARBA" id="ARBA00008520"/>
    </source>
</evidence>
<dbReference type="EMBL" id="PEVH01000011">
    <property type="protein sequence ID" value="PIU99336.1"/>
    <property type="molecule type" value="Genomic_DNA"/>
</dbReference>
<reference evidence="6" key="1">
    <citation type="submission" date="2017-09" db="EMBL/GenBank/DDBJ databases">
        <title>Depth-based differentiation of microbial function through sediment-hosted aquifers and enrichment of novel symbionts in the deep terrestrial subsurface.</title>
        <authorList>
            <person name="Probst A.J."/>
            <person name="Ladd B."/>
            <person name="Jarett J.K."/>
            <person name="Geller-Mcgrath D.E."/>
            <person name="Sieber C.M.K."/>
            <person name="Emerson J.B."/>
            <person name="Anantharaman K."/>
            <person name="Thomas B.C."/>
            <person name="Malmstrom R."/>
            <person name="Stieglmeier M."/>
            <person name="Klingl A."/>
            <person name="Woyke T."/>
            <person name="Ryan C.M."/>
            <person name="Banfield J.F."/>
        </authorList>
    </citation>
    <scope>NUCLEOTIDE SEQUENCE [LARGE SCALE GENOMIC DNA]</scope>
</reference>
<dbReference type="InterPro" id="IPR006059">
    <property type="entry name" value="SBP"/>
</dbReference>
<dbReference type="SUPFAM" id="SSF53850">
    <property type="entry name" value="Periplasmic binding protein-like II"/>
    <property type="match status" value="1"/>
</dbReference>
<name>A0A2M7B876_9BACT</name>
<keyword evidence="2" id="KW-0813">Transport</keyword>
<keyword evidence="4" id="KW-0812">Transmembrane</keyword>
<organism evidence="5 6">
    <name type="scientific">Candidatus Wolfebacteria bacterium CG03_land_8_20_14_0_80_36_15</name>
    <dbReference type="NCBI Taxonomy" id="1975067"/>
    <lineage>
        <taxon>Bacteria</taxon>
        <taxon>Candidatus Wolfeibacteriota</taxon>
    </lineage>
</organism>
<proteinExistence type="inferred from homology"/>
<feature type="transmembrane region" description="Helical" evidence="4">
    <location>
        <begin position="7"/>
        <end position="27"/>
    </location>
</feature>
<dbReference type="GO" id="GO:1901982">
    <property type="term" value="F:maltose binding"/>
    <property type="evidence" value="ECO:0007669"/>
    <property type="project" value="TreeGrafter"/>
</dbReference>
<dbReference type="Pfam" id="PF01547">
    <property type="entry name" value="SBP_bac_1"/>
    <property type="match status" value="1"/>
</dbReference>
<comment type="similarity">
    <text evidence="1">Belongs to the bacterial solute-binding protein 1 family.</text>
</comment>
<dbReference type="Gene3D" id="3.40.190.10">
    <property type="entry name" value="Periplasmic binding protein-like II"/>
    <property type="match status" value="1"/>
</dbReference>
<dbReference type="GO" id="GO:0042956">
    <property type="term" value="P:maltodextrin transmembrane transport"/>
    <property type="evidence" value="ECO:0007669"/>
    <property type="project" value="TreeGrafter"/>
</dbReference>
<evidence type="ECO:0000256" key="3">
    <source>
        <dbReference type="ARBA" id="ARBA00022729"/>
    </source>
</evidence>
<dbReference type="PANTHER" id="PTHR30061">
    <property type="entry name" value="MALTOSE-BINDING PERIPLASMIC PROTEIN"/>
    <property type="match status" value="1"/>
</dbReference>
<sequence length="360" mass="40759">MKFSTKQIIVIIIVIVIVLFVVLAIAIGRKPIVQKEITLTIWGVNDSQEVLKSVFEDFQKKYPKIKIEYTKFDEADYETSLINALAANKGPDIFMFHRSWLGKHKDKILAFDKTKISLTKLRELFPSVIEQDFSDGQNIYALPLYIDTLATIYNKDIFDATAIAIPPTTWQEFKILIPRLRKIDPKTSAILRAAGAIGGSKTSIHNASEILNLIMMQANLSFPKNASEQLSFPLESEELLSFYVEFANPKSLVYTWNDGFSQGSLETFSNEEVAIIFDYQDNLKILKKKNPYLDIGVSSMLQFDLDKPINFANYWGLVISNKSKNPAAAQSFILNLALNETNSRKYSQLSGRPPALRKLI</sequence>
<keyword evidence="4" id="KW-0472">Membrane</keyword>